<sequence length="979" mass="113297">MAHIDEIIKQMGYAESSCLKYKHDNFSDALLSAHTAKVLDELSPYAIYLIDDNPFVLFFEEHPNQDESKQLNRKIWNAQIPIVIVCGTSDVKIYNGCFIDREECILEQVGSIAADTIDENSPFSYWDITNQNFWGKYDRQFSGEKLNDCLLSNLADITEKLRNLYHVSFATKLMLRLIFIRYLIDRGVDLDYIGFSSDVQVSRNSFLELLDHKENLYALFSHLKEKFNGNLFELNNEIYDSSLTVDVLQVLRDFLSANIDTKTGQLSFFDLYDFNIIPVELISNIYEILLGQEKRDKDNAFYTPQYLVDYILDHSISQFVRDNGKCKVLDPSCGSGIFLVESYRRMVEKELNGAQFTDDNEVLQRILTENIYGVDLNPDAIDVAIFSLYLAVLDYKNPKTLNKFVLPNLKGKNLFAKDFFDEDALSSLQTVAFDFIVGNPPWGKGNQLQTDYCTKRNYKKYMQNSDTCRGFILRSKDFSSANTQCCFVLHSKLLYMQKQPSKSFRGYLLNNTEIMRIVELSSVRKLVFKNADAPAVVLSYRFSDKNVLENRFEYISMKPNIFFRLFNIIVVEKNDVKQIKQRLLAENDWVWKTLVYGLTGDIDNILRIKNEYKTLGDAISEQSPKLIVGTGMKYSAKDSNGKVNKKDASHLIGRSFLESTAIDHFQIDLSRLTSFNQRKVESIRNEKLYEAPYCLVRRGLDMSDYTMRAVYSETSFIFREAFYAIKGSVEQKTQLLNIVGLLNSNAYAYFNLMLNSSLGVEREQRQMDEILLFPYIYADDIAQLVEKIQNANNTNNELSISKDTSCDMEELKYLILKAFHLLDNEFVDYALSIQIPQLTQSNDHNIYRDAEIKDFELYAKPFYDYLAAVFATSKKHILINVYQKIAKHYSAVEVVLQDEKPQKWFQVINDRDSSKEASTKFSAYKINDLFFELKDVINFEENSFYIVKPNHYKNWHPAIAQLDLMEAVNQILSRNGGDI</sequence>
<evidence type="ECO:0000256" key="1">
    <source>
        <dbReference type="ARBA" id="ARBA00011900"/>
    </source>
</evidence>
<dbReference type="InterPro" id="IPR002052">
    <property type="entry name" value="DNA_methylase_N6_adenine_CS"/>
</dbReference>
<dbReference type="PRINTS" id="PR00507">
    <property type="entry name" value="N12N6MTFRASE"/>
</dbReference>
<reference evidence="7 8" key="1">
    <citation type="submission" date="2024-11" db="EMBL/GenBank/DDBJ databases">
        <authorList>
            <person name="Heng Y.C."/>
            <person name="Lim A.C.H."/>
            <person name="Lee J.K.Y."/>
            <person name="Kittelmann S."/>
        </authorList>
    </citation>
    <scope>NUCLEOTIDE SEQUENCE [LARGE SCALE GENOMIC DNA]</scope>
    <source>
        <strain evidence="7 8">WILCCON 0202</strain>
    </source>
</reference>
<keyword evidence="4" id="KW-0949">S-adenosyl-L-methionine</keyword>
<keyword evidence="3 7" id="KW-0808">Transferase</keyword>
<keyword evidence="8" id="KW-1185">Reference proteome</keyword>
<dbReference type="Pfam" id="PF07669">
    <property type="entry name" value="Eco57I"/>
    <property type="match status" value="1"/>
</dbReference>
<accession>A0ABW8TU91</accession>
<evidence type="ECO:0000256" key="4">
    <source>
        <dbReference type="ARBA" id="ARBA00022691"/>
    </source>
</evidence>
<evidence type="ECO:0000256" key="5">
    <source>
        <dbReference type="ARBA" id="ARBA00047942"/>
    </source>
</evidence>
<dbReference type="PANTHER" id="PTHR33841:SF1">
    <property type="entry name" value="DNA METHYLTRANSFERASE A"/>
    <property type="match status" value="1"/>
</dbReference>
<organism evidence="7 8">
    <name type="scientific">Candidatus Clostridium radicumherbarum</name>
    <dbReference type="NCBI Taxonomy" id="3381662"/>
    <lineage>
        <taxon>Bacteria</taxon>
        <taxon>Bacillati</taxon>
        <taxon>Bacillota</taxon>
        <taxon>Clostridia</taxon>
        <taxon>Eubacteriales</taxon>
        <taxon>Clostridiaceae</taxon>
        <taxon>Clostridium</taxon>
    </lineage>
</organism>
<evidence type="ECO:0000313" key="7">
    <source>
        <dbReference type="EMBL" id="MFL0269256.1"/>
    </source>
</evidence>
<evidence type="ECO:0000313" key="8">
    <source>
        <dbReference type="Proteomes" id="UP001623661"/>
    </source>
</evidence>
<dbReference type="GO" id="GO:0032259">
    <property type="term" value="P:methylation"/>
    <property type="evidence" value="ECO:0007669"/>
    <property type="project" value="UniProtKB-KW"/>
</dbReference>
<comment type="catalytic activity">
    <reaction evidence="5">
        <text>a 2'-deoxyadenosine in DNA + S-adenosyl-L-methionine = an N(6)-methyl-2'-deoxyadenosine in DNA + S-adenosyl-L-homocysteine + H(+)</text>
        <dbReference type="Rhea" id="RHEA:15197"/>
        <dbReference type="Rhea" id="RHEA-COMP:12418"/>
        <dbReference type="Rhea" id="RHEA-COMP:12419"/>
        <dbReference type="ChEBI" id="CHEBI:15378"/>
        <dbReference type="ChEBI" id="CHEBI:57856"/>
        <dbReference type="ChEBI" id="CHEBI:59789"/>
        <dbReference type="ChEBI" id="CHEBI:90615"/>
        <dbReference type="ChEBI" id="CHEBI:90616"/>
        <dbReference type="EC" id="2.1.1.72"/>
    </reaction>
</comment>
<dbReference type="PANTHER" id="PTHR33841">
    <property type="entry name" value="DNA METHYLTRANSFERASE YEEA-RELATED"/>
    <property type="match status" value="1"/>
</dbReference>
<proteinExistence type="predicted"/>
<dbReference type="Proteomes" id="UP001623661">
    <property type="component" value="Unassembled WGS sequence"/>
</dbReference>
<dbReference type="EC" id="2.1.1.72" evidence="1"/>
<dbReference type="EMBL" id="JBJHZY010000003">
    <property type="protein sequence ID" value="MFL0269256.1"/>
    <property type="molecule type" value="Genomic_DNA"/>
</dbReference>
<protein>
    <recommendedName>
        <fullName evidence="1">site-specific DNA-methyltransferase (adenine-specific)</fullName>
        <ecNumber evidence="1">2.1.1.72</ecNumber>
    </recommendedName>
</protein>
<dbReference type="GO" id="GO:0008168">
    <property type="term" value="F:methyltransferase activity"/>
    <property type="evidence" value="ECO:0007669"/>
    <property type="project" value="UniProtKB-KW"/>
</dbReference>
<feature type="domain" description="Type II methyltransferase M.TaqI-like" evidence="6">
    <location>
        <begin position="369"/>
        <end position="522"/>
    </location>
</feature>
<evidence type="ECO:0000256" key="3">
    <source>
        <dbReference type="ARBA" id="ARBA00022679"/>
    </source>
</evidence>
<dbReference type="InterPro" id="IPR029063">
    <property type="entry name" value="SAM-dependent_MTases_sf"/>
</dbReference>
<dbReference type="PROSITE" id="PS00092">
    <property type="entry name" value="N6_MTASE"/>
    <property type="match status" value="1"/>
</dbReference>
<dbReference type="RefSeq" id="WP_406765885.1">
    <property type="nucleotide sequence ID" value="NZ_JBJHZY010000003.1"/>
</dbReference>
<name>A0ABW8TU91_9CLOT</name>
<dbReference type="Gene3D" id="3.40.50.150">
    <property type="entry name" value="Vaccinia Virus protein VP39"/>
    <property type="match status" value="1"/>
</dbReference>
<gene>
    <name evidence="7" type="ORF">ACJDUH_14300</name>
</gene>
<dbReference type="InterPro" id="IPR011639">
    <property type="entry name" value="MethylTrfase_TaqI-like_dom"/>
</dbReference>
<evidence type="ECO:0000259" key="6">
    <source>
        <dbReference type="Pfam" id="PF07669"/>
    </source>
</evidence>
<dbReference type="SUPFAM" id="SSF53335">
    <property type="entry name" value="S-adenosyl-L-methionine-dependent methyltransferases"/>
    <property type="match status" value="1"/>
</dbReference>
<keyword evidence="2 7" id="KW-0489">Methyltransferase</keyword>
<evidence type="ECO:0000256" key="2">
    <source>
        <dbReference type="ARBA" id="ARBA00022603"/>
    </source>
</evidence>
<dbReference type="InterPro" id="IPR050953">
    <property type="entry name" value="N4_N6_ade-DNA_methylase"/>
</dbReference>
<comment type="caution">
    <text evidence="7">The sequence shown here is derived from an EMBL/GenBank/DDBJ whole genome shotgun (WGS) entry which is preliminary data.</text>
</comment>